<dbReference type="GO" id="GO:0006633">
    <property type="term" value="P:fatty acid biosynthetic process"/>
    <property type="evidence" value="ECO:0007669"/>
    <property type="project" value="TreeGrafter"/>
</dbReference>
<proteinExistence type="inferred from homology"/>
<dbReference type="EMBL" id="CP041395">
    <property type="protein sequence ID" value="QDM07453.1"/>
    <property type="molecule type" value="Genomic_DNA"/>
</dbReference>
<evidence type="ECO:0000256" key="1">
    <source>
        <dbReference type="ARBA" id="ARBA00006484"/>
    </source>
</evidence>
<accession>A0AAP9ITL3</accession>
<keyword evidence="2" id="KW-0560">Oxidoreductase</keyword>
<name>A0AAP9ITL3_BACOV</name>
<evidence type="ECO:0000313" key="3">
    <source>
        <dbReference type="EMBL" id="QDM07453.1"/>
    </source>
</evidence>
<protein>
    <submittedName>
        <fullName evidence="3">SDR family oxidoreductase</fullName>
    </submittedName>
</protein>
<organism evidence="3 4">
    <name type="scientific">Bacteroides ovatus</name>
    <dbReference type="NCBI Taxonomy" id="28116"/>
    <lineage>
        <taxon>Bacteria</taxon>
        <taxon>Pseudomonadati</taxon>
        <taxon>Bacteroidota</taxon>
        <taxon>Bacteroidia</taxon>
        <taxon>Bacteroidales</taxon>
        <taxon>Bacteroidaceae</taxon>
        <taxon>Bacteroides</taxon>
    </lineage>
</organism>
<dbReference type="AlphaFoldDB" id="A0AAP9ITL3"/>
<gene>
    <name evidence="3" type="ORF">DYI28_01275</name>
</gene>
<dbReference type="PANTHER" id="PTHR42760">
    <property type="entry name" value="SHORT-CHAIN DEHYDROGENASES/REDUCTASES FAMILY MEMBER"/>
    <property type="match status" value="1"/>
</dbReference>
<dbReference type="GO" id="GO:0048038">
    <property type="term" value="F:quinone binding"/>
    <property type="evidence" value="ECO:0007669"/>
    <property type="project" value="TreeGrafter"/>
</dbReference>
<dbReference type="PRINTS" id="PR00080">
    <property type="entry name" value="SDRFAMILY"/>
</dbReference>
<evidence type="ECO:0000256" key="2">
    <source>
        <dbReference type="ARBA" id="ARBA00023002"/>
    </source>
</evidence>
<dbReference type="SUPFAM" id="SSF51735">
    <property type="entry name" value="NAD(P)-binding Rossmann-fold domains"/>
    <property type="match status" value="1"/>
</dbReference>
<dbReference type="FunFam" id="3.40.50.720:FF:000084">
    <property type="entry name" value="Short-chain dehydrogenase reductase"/>
    <property type="match status" value="1"/>
</dbReference>
<reference evidence="4" key="1">
    <citation type="journal article" date="2018" name="J. Anim. Genet.">
        <title>Acquired interbacterial defense systems protect against interspecies antagonism in the human gut microbiome.</title>
        <authorList>
            <person name="Ross B.D."/>
            <person name="Verster A.J."/>
            <person name="Radey M.C."/>
            <person name="Schmidtke D.T."/>
            <person name="Pope C.E."/>
            <person name="Hoffman L.R."/>
            <person name="Hajjar A."/>
            <person name="Peterson S.B."/>
            <person name="Borenstein E."/>
            <person name="Mougous J."/>
        </authorList>
    </citation>
    <scope>NUCLEOTIDE SEQUENCE [LARGE SCALE GENOMIC DNA]</scope>
    <source>
        <strain evidence="4">3725 D1 iv</strain>
    </source>
</reference>
<comment type="similarity">
    <text evidence="1">Belongs to the short-chain dehydrogenases/reductases (SDR) family.</text>
</comment>
<dbReference type="PROSITE" id="PS00061">
    <property type="entry name" value="ADH_SHORT"/>
    <property type="match status" value="1"/>
</dbReference>
<dbReference type="InterPro" id="IPR020904">
    <property type="entry name" value="Sc_DH/Rdtase_CS"/>
</dbReference>
<dbReference type="Gene3D" id="3.40.50.720">
    <property type="entry name" value="NAD(P)-binding Rossmann-like Domain"/>
    <property type="match status" value="1"/>
</dbReference>
<dbReference type="Pfam" id="PF13561">
    <property type="entry name" value="adh_short_C2"/>
    <property type="match status" value="1"/>
</dbReference>
<dbReference type="RefSeq" id="WP_032847203.1">
    <property type="nucleotide sequence ID" value="NZ_CAXSRA010000018.1"/>
</dbReference>
<sequence>MKFSLVIKRFFKLLFDHRPITNITVKIALLPPNELLNGRCALVTGGTSGIGYAIAKAYINAGAAVIITGRSKERINAAINRLKIECSEATVFGCVLNNTQVPTFEKTFDGILSEVKVAGINGIDILVNNAGVNYKGMPDATEEEYDKVLDTNLKGVFFLSQMLGKYFVANNIKGNILNIASASCIRPADSAYTVSKWGIRGLTLGLAKTLAKYGITVNGIAPGPTATPMMIKDGQSNMWLERLPLGRYIMPEEIANMAVYLVSDMGRSIMGDMIYMTGGAGVLTYDDVKYSF</sequence>
<dbReference type="CDD" id="cd05233">
    <property type="entry name" value="SDR_c"/>
    <property type="match status" value="1"/>
</dbReference>
<dbReference type="InterPro" id="IPR036291">
    <property type="entry name" value="NAD(P)-bd_dom_sf"/>
</dbReference>
<dbReference type="GO" id="GO:0016616">
    <property type="term" value="F:oxidoreductase activity, acting on the CH-OH group of donors, NAD or NADP as acceptor"/>
    <property type="evidence" value="ECO:0007669"/>
    <property type="project" value="TreeGrafter"/>
</dbReference>
<dbReference type="PANTHER" id="PTHR42760:SF133">
    <property type="entry name" value="3-OXOACYL-[ACYL-CARRIER-PROTEIN] REDUCTASE"/>
    <property type="match status" value="1"/>
</dbReference>
<evidence type="ECO:0000313" key="4">
    <source>
        <dbReference type="Proteomes" id="UP000318823"/>
    </source>
</evidence>
<dbReference type="Proteomes" id="UP000318823">
    <property type="component" value="Chromosome"/>
</dbReference>
<dbReference type="PRINTS" id="PR00081">
    <property type="entry name" value="GDHRDH"/>
</dbReference>
<dbReference type="InterPro" id="IPR002347">
    <property type="entry name" value="SDR_fam"/>
</dbReference>